<evidence type="ECO:0000313" key="4">
    <source>
        <dbReference type="Proteomes" id="UP000002320"/>
    </source>
</evidence>
<gene>
    <name evidence="3" type="primary">6052495</name>
    <name evidence="2" type="ORF">CpipJ_CPIJ018614</name>
</gene>
<dbReference type="OMA" id="HIANDPK"/>
<dbReference type="InParanoid" id="B0XGI1"/>
<protein>
    <submittedName>
        <fullName evidence="2 3">Malate dehydrogenase</fullName>
    </submittedName>
</protein>
<dbReference type="PANTHER" id="PTHR33198:SF19">
    <property type="entry name" value="CCHC-TYPE DOMAIN-CONTAINING PROTEIN"/>
    <property type="match status" value="1"/>
</dbReference>
<feature type="region of interest" description="Disordered" evidence="1">
    <location>
        <begin position="178"/>
        <end position="207"/>
    </location>
</feature>
<dbReference type="EMBL" id="DS233033">
    <property type="protein sequence ID" value="EDS27645.1"/>
    <property type="molecule type" value="Genomic_DNA"/>
</dbReference>
<dbReference type="VEuPathDB" id="VectorBase:CQUJHB005986"/>
<accession>B0XGI1</accession>
<dbReference type="Gene3D" id="2.40.70.10">
    <property type="entry name" value="Acid Proteases"/>
    <property type="match status" value="1"/>
</dbReference>
<dbReference type="EnsemblMetazoa" id="CPIJ018614-RA">
    <property type="protein sequence ID" value="CPIJ018614-PA"/>
    <property type="gene ID" value="CPIJ018614"/>
</dbReference>
<dbReference type="OrthoDB" id="8039770at2759"/>
<proteinExistence type="predicted"/>
<evidence type="ECO:0000313" key="2">
    <source>
        <dbReference type="EMBL" id="EDS27645.1"/>
    </source>
</evidence>
<dbReference type="InterPro" id="IPR021109">
    <property type="entry name" value="Peptidase_aspartic_dom_sf"/>
</dbReference>
<name>B0XGI1_CULQU</name>
<dbReference type="SUPFAM" id="SSF50630">
    <property type="entry name" value="Acid proteases"/>
    <property type="match status" value="1"/>
</dbReference>
<dbReference type="HOGENOM" id="CLU_657655_0_0_1"/>
<organism>
    <name type="scientific">Culex quinquefasciatus</name>
    <name type="common">Southern house mosquito</name>
    <name type="synonym">Culex pungens</name>
    <dbReference type="NCBI Taxonomy" id="7176"/>
    <lineage>
        <taxon>Eukaryota</taxon>
        <taxon>Metazoa</taxon>
        <taxon>Ecdysozoa</taxon>
        <taxon>Arthropoda</taxon>
        <taxon>Hexapoda</taxon>
        <taxon>Insecta</taxon>
        <taxon>Pterygota</taxon>
        <taxon>Neoptera</taxon>
        <taxon>Endopterygota</taxon>
        <taxon>Diptera</taxon>
        <taxon>Nematocera</taxon>
        <taxon>Culicoidea</taxon>
        <taxon>Culicidae</taxon>
        <taxon>Culicinae</taxon>
        <taxon>Culicini</taxon>
        <taxon>Culex</taxon>
        <taxon>Culex</taxon>
    </lineage>
</organism>
<reference evidence="2" key="1">
    <citation type="submission" date="2007-03" db="EMBL/GenBank/DDBJ databases">
        <title>Annotation of Culex pipiens quinquefasciatus.</title>
        <authorList>
            <consortium name="The Broad Institute Genome Sequencing Platform"/>
            <person name="Atkinson P.W."/>
            <person name="Hemingway J."/>
            <person name="Christensen B.M."/>
            <person name="Higgs S."/>
            <person name="Kodira C."/>
            <person name="Hannick L."/>
            <person name="Megy K."/>
            <person name="O'Leary S."/>
            <person name="Pearson M."/>
            <person name="Haas B.J."/>
            <person name="Mauceli E."/>
            <person name="Wortman J.R."/>
            <person name="Lee N.H."/>
            <person name="Guigo R."/>
            <person name="Stanke M."/>
            <person name="Alvarado L."/>
            <person name="Amedeo P."/>
            <person name="Antoine C.H."/>
            <person name="Arensburger P."/>
            <person name="Bidwell S.L."/>
            <person name="Crawford M."/>
            <person name="Camaro F."/>
            <person name="Devon K."/>
            <person name="Engels R."/>
            <person name="Hammond M."/>
            <person name="Howarth C."/>
            <person name="Koehrsen M."/>
            <person name="Lawson D."/>
            <person name="Montgomery P."/>
            <person name="Nene V."/>
            <person name="Nusbaum C."/>
            <person name="Puiu D."/>
            <person name="Romero-Severson J."/>
            <person name="Severson D.W."/>
            <person name="Shumway M."/>
            <person name="Sisk P."/>
            <person name="Stolte C."/>
            <person name="Zeng Q."/>
            <person name="Eisenstadt E."/>
            <person name="Fraser-Liggett C."/>
            <person name="Strausberg R."/>
            <person name="Galagan J."/>
            <person name="Birren B."/>
            <person name="Collins F.H."/>
        </authorList>
    </citation>
    <scope>NUCLEOTIDE SEQUENCE [LARGE SCALE GENOMIC DNA]</scope>
    <source>
        <strain evidence="2">JHB</strain>
    </source>
</reference>
<dbReference type="eggNOG" id="ENOG502SAR9">
    <property type="taxonomic scope" value="Eukaryota"/>
</dbReference>
<evidence type="ECO:0000256" key="1">
    <source>
        <dbReference type="SAM" id="MobiDB-lite"/>
    </source>
</evidence>
<dbReference type="Proteomes" id="UP000002320">
    <property type="component" value="Unassembled WGS sequence"/>
</dbReference>
<dbReference type="PANTHER" id="PTHR33198">
    <property type="entry name" value="ANK_REP_REGION DOMAIN-CONTAINING PROTEIN-RELATED"/>
    <property type="match status" value="1"/>
</dbReference>
<sequence>MEKWDDSKFKFRSIPNSIIRDQWVKYKRNFQYIAEANEEKNATRLKNVFLAKAGPDVQEVFASLPGADVEEDKAKNIDPFKVAIEKLDEYFSPKQHEAFERNTFWNLKPQDEETMEKFLWRTLEVAQKCNFGTTLEESRSIAVIDKVILYAPVELKQQLLQKEKLTLDDVTRVNVVPAKRPGGSMNHWDNKKPKYNPRQVEDNASDPDENKSFVYNISDGDEFIWVKVGGVLMQMLIDSGSAKNILDDRAWEHLRVQGAVTTNFRTDYRPRPHRRMIGIISNPVNSVFPIACDTLLKVGVLDTRCMFGISTLEIIRANTLIGPVPEPNLLSPWPKEQSREEPWSVKVNDYEQELLKKAIPKLMKNIQKVEELDMNKIGSSLRRSQSAVQQYLFGERAGFTSDHSGDTIIPVHPRASPG</sequence>
<evidence type="ECO:0000313" key="3">
    <source>
        <dbReference type="EnsemblMetazoa" id="CPIJ018614-PA"/>
    </source>
</evidence>
<dbReference type="VEuPathDB" id="VectorBase:CQUJHB010171"/>
<dbReference type="KEGG" id="cqu:CpipJ_CPIJ018614"/>
<dbReference type="VEuPathDB" id="VectorBase:CQUJHB003254"/>
<dbReference type="STRING" id="7176.B0XGI1"/>
<dbReference type="VEuPathDB" id="VectorBase:CPIJ018614"/>
<keyword evidence="4" id="KW-1185">Reference proteome</keyword>
<dbReference type="AlphaFoldDB" id="B0XGI1"/>
<reference evidence="3" key="2">
    <citation type="submission" date="2020-05" db="UniProtKB">
        <authorList>
            <consortium name="EnsemblMetazoa"/>
        </authorList>
    </citation>
    <scope>IDENTIFICATION</scope>
    <source>
        <strain evidence="3">JHB</strain>
    </source>
</reference>